<evidence type="ECO:0000259" key="3">
    <source>
        <dbReference type="Pfam" id="PF08161"/>
    </source>
</evidence>
<evidence type="ECO:0008006" key="7">
    <source>
        <dbReference type="Google" id="ProtNLM"/>
    </source>
</evidence>
<sequence length="1120" mass="123294">MDDCDATTFNPTSDLCSQLLQRYSASAAPQHRHLLATAAAIKSLLLDDSLDLSPLSYFAAVMSALSDSSLSHDAASSSALSTLLSIALPLVPPRSISPLKAADAASVLVGILRDSDAAAVGGGSASSVKCVVKCLGVLLGFCDLSTWHSVEFPFQTLLNCSLDRRPKVRKCALVYLENAFKSFQCGIVTEKASELIHSSLENCLVSADKLGILTSESHEAECSDIVHLLAVVRGAFPYLSNQVSVKVVNKLVELLNARVSAFTRLILAAIQVFLDKADIEVIILVAEDIVDALSPYVSSKSDSTDSLVLAADLLKIALDKMHSRDTGKWRKSFSPAVKAIAGLLTCQDDIASKSSNILKNLIDHQLVDFESHQAMEVVIADPESNAIASICSVFMSLLESFTDIPNEHILGVVSVLFLQLGRKSSYYMRNIVLKLANFFIGADENECDRSHLQKCFGCAIVALGAEDILSLVPILFSAEDLTCSNMWLLPILKKYTFGASLRYFMDHIVPLAKSLKKAARKVKKSVIGRDLQAHAQGLWSLLPAFCRHPTDISESFQSLSKLMLVQLKKDASRHEDIAEALQELMRGSKCRPKCGAAISVSSERSSDIFLEDNLLEKRSLIPFSKKDAKRNMKVLSSQSNELLQALITVFFDSPPGNRSSLKKAIYCLASIYKPSKAKKIFVLSLERFPLVKAVIESGNLSDASQNDMTCSVSNESQWSFSLDLASCFVKGADEDFLGLLFRLAKHSLQAGDETCVREAYYTLSCILKDHPVFCSSNIDELIDILSNLKSAADIASLSNRLSCLRILLVSVLKSSSDVENTKPFQILNYIILALKDSKEEARKIAYDELLKISSCLEEPSSDNPCGLYYKLISMILGYLSGPSPHITSAAVSALSVLVFKEPELCLKVPDLVPTVTSLLQAKALEVTKAVLGFIKVMVSCLEGKELHNFASTIMDGLLPWSSISRHHFRSKVTVIIEIMIRKCGFPAVKLVTPERYQPFIKKVSLNRQGKANSKETDSVDMKHQNSDVSTNGSKKRIRTETQNDENGSRFNRQTRQKQNQGSYPSARGERSDFRSCRKTNQFNHTKAGKDRKPEKPKTNRDKTFGRPRQNRPRNKQRRSQ</sequence>
<feature type="domain" description="RRP12 N-terminal HEAT" evidence="4">
    <location>
        <begin position="4"/>
        <end position="280"/>
    </location>
</feature>
<dbReference type="InterPro" id="IPR012978">
    <property type="entry name" value="HEAT_RRP12"/>
</dbReference>
<evidence type="ECO:0000313" key="5">
    <source>
        <dbReference type="EMBL" id="KAK9664350.1"/>
    </source>
</evidence>
<name>A0AAW1GHW1_SAPOF</name>
<feature type="compositionally biased region" description="Basic and acidic residues" evidence="2">
    <location>
        <begin position="1012"/>
        <end position="1025"/>
    </location>
</feature>
<dbReference type="InterPro" id="IPR057860">
    <property type="entry name" value="HEAT_RRP12_N"/>
</dbReference>
<feature type="domain" description="RRP12 HEAT" evidence="3">
    <location>
        <begin position="348"/>
        <end position="650"/>
    </location>
</feature>
<protein>
    <recommendedName>
        <fullName evidence="7">RRP12-like protein</fullName>
    </recommendedName>
</protein>
<accession>A0AAW1GHW1</accession>
<dbReference type="SUPFAM" id="SSF48371">
    <property type="entry name" value="ARM repeat"/>
    <property type="match status" value="2"/>
</dbReference>
<feature type="compositionally biased region" description="Basic residues" evidence="2">
    <location>
        <begin position="1108"/>
        <end position="1120"/>
    </location>
</feature>
<feature type="compositionally biased region" description="Polar residues" evidence="2">
    <location>
        <begin position="1044"/>
        <end position="1063"/>
    </location>
</feature>
<dbReference type="InterPro" id="IPR016024">
    <property type="entry name" value="ARM-type_fold"/>
</dbReference>
<feature type="compositionally biased region" description="Basic and acidic residues" evidence="2">
    <location>
        <begin position="1087"/>
        <end position="1104"/>
    </location>
</feature>
<dbReference type="AlphaFoldDB" id="A0AAW1GHW1"/>
<dbReference type="Pfam" id="PF25772">
    <property type="entry name" value="HEAT_RRP12_N"/>
    <property type="match status" value="1"/>
</dbReference>
<gene>
    <name evidence="5" type="ORF">RND81_14G035500</name>
</gene>
<feature type="region of interest" description="Disordered" evidence="2">
    <location>
        <begin position="1006"/>
        <end position="1120"/>
    </location>
</feature>
<dbReference type="PANTHER" id="PTHR48412">
    <property type="entry name" value="ARM REPEAT SUPERFAMILY PROTEIN"/>
    <property type="match status" value="1"/>
</dbReference>
<evidence type="ECO:0000313" key="6">
    <source>
        <dbReference type="Proteomes" id="UP001443914"/>
    </source>
</evidence>
<keyword evidence="6" id="KW-1185">Reference proteome</keyword>
<reference evidence="5" key="1">
    <citation type="submission" date="2024-03" db="EMBL/GenBank/DDBJ databases">
        <title>WGS assembly of Saponaria officinalis var. Norfolk2.</title>
        <authorList>
            <person name="Jenkins J."/>
            <person name="Shu S."/>
            <person name="Grimwood J."/>
            <person name="Barry K."/>
            <person name="Goodstein D."/>
            <person name="Schmutz J."/>
            <person name="Leebens-Mack J."/>
            <person name="Osbourn A."/>
        </authorList>
    </citation>
    <scope>NUCLEOTIDE SEQUENCE [LARGE SCALE GENOMIC DNA]</scope>
    <source>
        <strain evidence="5">JIC</strain>
    </source>
</reference>
<comment type="similarity">
    <text evidence="1">Belongs to the RRP12 family.</text>
</comment>
<dbReference type="PANTHER" id="PTHR48412:SF1">
    <property type="entry name" value="ARM REPEAT SUPERFAMILY PROTEIN"/>
    <property type="match status" value="1"/>
</dbReference>
<proteinExistence type="inferred from homology"/>
<dbReference type="Gene3D" id="1.25.10.10">
    <property type="entry name" value="Leucine-rich Repeat Variant"/>
    <property type="match status" value="1"/>
</dbReference>
<dbReference type="Pfam" id="PF08161">
    <property type="entry name" value="RRP12_HEAT"/>
    <property type="match status" value="1"/>
</dbReference>
<dbReference type="InterPro" id="IPR011989">
    <property type="entry name" value="ARM-like"/>
</dbReference>
<evidence type="ECO:0000256" key="1">
    <source>
        <dbReference type="ARBA" id="ARBA00007690"/>
    </source>
</evidence>
<dbReference type="Proteomes" id="UP001443914">
    <property type="component" value="Unassembled WGS sequence"/>
</dbReference>
<dbReference type="EMBL" id="JBDFQZ010000014">
    <property type="protein sequence ID" value="KAK9664350.1"/>
    <property type="molecule type" value="Genomic_DNA"/>
</dbReference>
<evidence type="ECO:0000256" key="2">
    <source>
        <dbReference type="SAM" id="MobiDB-lite"/>
    </source>
</evidence>
<organism evidence="5 6">
    <name type="scientific">Saponaria officinalis</name>
    <name type="common">Common soapwort</name>
    <name type="synonym">Lychnis saponaria</name>
    <dbReference type="NCBI Taxonomy" id="3572"/>
    <lineage>
        <taxon>Eukaryota</taxon>
        <taxon>Viridiplantae</taxon>
        <taxon>Streptophyta</taxon>
        <taxon>Embryophyta</taxon>
        <taxon>Tracheophyta</taxon>
        <taxon>Spermatophyta</taxon>
        <taxon>Magnoliopsida</taxon>
        <taxon>eudicotyledons</taxon>
        <taxon>Gunneridae</taxon>
        <taxon>Pentapetalae</taxon>
        <taxon>Caryophyllales</taxon>
        <taxon>Caryophyllaceae</taxon>
        <taxon>Caryophylleae</taxon>
        <taxon>Saponaria</taxon>
    </lineage>
</organism>
<comment type="caution">
    <text evidence="5">The sequence shown here is derived from an EMBL/GenBank/DDBJ whole genome shotgun (WGS) entry which is preliminary data.</text>
</comment>
<evidence type="ECO:0000259" key="4">
    <source>
        <dbReference type="Pfam" id="PF25772"/>
    </source>
</evidence>